<keyword evidence="5" id="KW-1185">Reference proteome</keyword>
<dbReference type="SUPFAM" id="SSF52540">
    <property type="entry name" value="P-loop containing nucleoside triphosphate hydrolases"/>
    <property type="match status" value="1"/>
</dbReference>
<reference evidence="4 5" key="1">
    <citation type="submission" date="2019-10" db="EMBL/GenBank/DDBJ databases">
        <authorList>
            <person name="Palmer J.M."/>
        </authorList>
    </citation>
    <scope>NUCLEOTIDE SEQUENCE [LARGE SCALE GENOMIC DNA]</scope>
    <source>
        <strain evidence="4 5">TWF718</strain>
    </source>
</reference>
<dbReference type="InterPro" id="IPR003593">
    <property type="entry name" value="AAA+_ATPase"/>
</dbReference>
<organism evidence="4 5">
    <name type="scientific">Orbilia javanica</name>
    <dbReference type="NCBI Taxonomy" id="47235"/>
    <lineage>
        <taxon>Eukaryota</taxon>
        <taxon>Fungi</taxon>
        <taxon>Dikarya</taxon>
        <taxon>Ascomycota</taxon>
        <taxon>Pezizomycotina</taxon>
        <taxon>Orbiliomycetes</taxon>
        <taxon>Orbiliales</taxon>
        <taxon>Orbiliaceae</taxon>
        <taxon>Orbilia</taxon>
    </lineage>
</organism>
<dbReference type="AlphaFoldDB" id="A0AAN8RE34"/>
<comment type="caution">
    <text evidence="4">The sequence shown here is derived from an EMBL/GenBank/DDBJ whole genome shotgun (WGS) entry which is preliminary data.</text>
</comment>
<sequence length="837" mass="95911">MAQYLHDNFDNPPWTLLADITALITPQEARFFNSRPTISGASEIITRANAAAGTSVGRSKYAYGTRIKSFVLTMARFAIMAPPEHEEAVWGTTKLVVTRALSSTEHLKKIVEILEELGAGYEETDAILNRFPASIRIQKIVCYYHLVLLEICHDLLRILSEKDSKTLKNLWKKLKVDIDKNKKGLESFKVYLDAEAHLISGNFNDQERQRIALYRQEPVVYYLDSVSKNWKTVLDSSKSDPSLQAKIVDSLCTRISGYDHEASLQRYSQGGPSRAMDFITGLPAFLDRTKHGSKKPLLWLYGSPGCGKSSLSAYLIKMLQNVSREHVFYFFCTPEIPESMQLETIFRSLLSQLLRTTDHIRHVYYNFEYPLNTEEIAAVIKTIINFRQQLVRHGDNRMYIIIDGTDNLSPAAEEELVKKFEKWSWQIQLKVIMTNKHGPPLHRPGVLLDGIAQLETDVVLYIENELNINLVSGLFNFEKKMDLIPIIKAAITDKARGNFLLATLHLSLVRYATNEDNLLTLLETLPIDIIPTYNLILNTIKSQGDKIQAKRIFNIVGVAARPLTLEELSNYLEWNIETEDDLPAYSPTSILDVCRGLVVAREVKGKTCIYFVHPSFKEYLMGNRILDEARAHPEIGRGCIDYLHRNKFRFIPEENEVAKGKSEKKPRPTEEKKKREKSEYQEIEFPDSDDPDGIEDISDIVSALRVSSPPTDIETLRDLIDDSNHQTAIIERLSKKNPFLVYAKEYWLYHTRAMHKSDPSWCEFSNFVTEERKLMFDIIPWARTNVGAPITMTSRKQYRMLANDWANQMKHYALSRLVVDWATIVSERKSKRGHGPL</sequence>
<gene>
    <name evidence="4" type="ORF">TWF718_010479</name>
</gene>
<dbReference type="SMART" id="SM00382">
    <property type="entry name" value="AAA"/>
    <property type="match status" value="1"/>
</dbReference>
<dbReference type="PANTHER" id="PTHR10039">
    <property type="entry name" value="AMELOGENIN"/>
    <property type="match status" value="1"/>
</dbReference>
<dbReference type="InterPro" id="IPR054471">
    <property type="entry name" value="GPIID_WHD"/>
</dbReference>
<protein>
    <recommendedName>
        <fullName evidence="3">AAA+ ATPase domain-containing protein</fullName>
    </recommendedName>
</protein>
<keyword evidence="1" id="KW-0677">Repeat</keyword>
<name>A0AAN8RE34_9PEZI</name>
<evidence type="ECO:0000259" key="3">
    <source>
        <dbReference type="SMART" id="SM00382"/>
    </source>
</evidence>
<dbReference type="EMBL" id="JAVHNR010000008">
    <property type="protein sequence ID" value="KAK6335037.1"/>
    <property type="molecule type" value="Genomic_DNA"/>
</dbReference>
<proteinExistence type="predicted"/>
<feature type="region of interest" description="Disordered" evidence="2">
    <location>
        <begin position="657"/>
        <end position="690"/>
    </location>
</feature>
<dbReference type="Pfam" id="PF24883">
    <property type="entry name" value="NPHP3_N"/>
    <property type="match status" value="1"/>
</dbReference>
<accession>A0AAN8RE34</accession>
<evidence type="ECO:0000256" key="1">
    <source>
        <dbReference type="ARBA" id="ARBA00022737"/>
    </source>
</evidence>
<dbReference type="InterPro" id="IPR027417">
    <property type="entry name" value="P-loop_NTPase"/>
</dbReference>
<evidence type="ECO:0000313" key="5">
    <source>
        <dbReference type="Proteomes" id="UP001313282"/>
    </source>
</evidence>
<dbReference type="Pfam" id="PF22939">
    <property type="entry name" value="WHD_GPIID"/>
    <property type="match status" value="1"/>
</dbReference>
<dbReference type="InterPro" id="IPR056884">
    <property type="entry name" value="NPHP3-like_N"/>
</dbReference>
<dbReference type="Gene3D" id="3.40.50.300">
    <property type="entry name" value="P-loop containing nucleotide triphosphate hydrolases"/>
    <property type="match status" value="1"/>
</dbReference>
<evidence type="ECO:0000313" key="4">
    <source>
        <dbReference type="EMBL" id="KAK6335037.1"/>
    </source>
</evidence>
<feature type="compositionally biased region" description="Acidic residues" evidence="2">
    <location>
        <begin position="681"/>
        <end position="690"/>
    </location>
</feature>
<feature type="compositionally biased region" description="Basic and acidic residues" evidence="2">
    <location>
        <begin position="657"/>
        <end position="680"/>
    </location>
</feature>
<evidence type="ECO:0000256" key="2">
    <source>
        <dbReference type="SAM" id="MobiDB-lite"/>
    </source>
</evidence>
<dbReference type="Proteomes" id="UP001313282">
    <property type="component" value="Unassembled WGS sequence"/>
</dbReference>
<feature type="domain" description="AAA+ ATPase" evidence="3">
    <location>
        <begin position="294"/>
        <end position="466"/>
    </location>
</feature>